<comment type="caution">
    <text evidence="3">The sequence shown here is derived from an EMBL/GenBank/DDBJ whole genome shotgun (WGS) entry which is preliminary data.</text>
</comment>
<feature type="transmembrane region" description="Helical" evidence="1">
    <location>
        <begin position="34"/>
        <end position="67"/>
    </location>
</feature>
<dbReference type="PANTHER" id="PTHR35333:SF3">
    <property type="entry name" value="BETA-LACTAMASE-TYPE TRANSPEPTIDASE FOLD CONTAINING PROTEIN"/>
    <property type="match status" value="1"/>
</dbReference>
<proteinExistence type="predicted"/>
<gene>
    <name evidence="3" type="ORF">B857_02387</name>
</gene>
<dbReference type="Proteomes" id="UP000004738">
    <property type="component" value="Unassembled WGS sequence"/>
</dbReference>
<evidence type="ECO:0000313" key="4">
    <source>
        <dbReference type="Proteomes" id="UP000004738"/>
    </source>
</evidence>
<feature type="transmembrane region" description="Helical" evidence="1">
    <location>
        <begin position="79"/>
        <end position="97"/>
    </location>
</feature>
<dbReference type="SUPFAM" id="SSF56601">
    <property type="entry name" value="beta-lactamase/transpeptidase-like"/>
    <property type="match status" value="1"/>
</dbReference>
<evidence type="ECO:0000256" key="1">
    <source>
        <dbReference type="SAM" id="Phobius"/>
    </source>
</evidence>
<evidence type="ECO:0000313" key="3">
    <source>
        <dbReference type="EMBL" id="EKB44760.1"/>
    </source>
</evidence>
<name>K1KKX5_9BACL</name>
<keyword evidence="1" id="KW-1133">Transmembrane helix</keyword>
<evidence type="ECO:0000259" key="2">
    <source>
        <dbReference type="Pfam" id="PF13354"/>
    </source>
</evidence>
<dbReference type="GO" id="GO:0008800">
    <property type="term" value="F:beta-lactamase activity"/>
    <property type="evidence" value="ECO:0007669"/>
    <property type="project" value="InterPro"/>
</dbReference>
<sequence length="435" mass="49346">MNIYGWIGLLGIIFFTLIPFLNKAQRTREEFQKAIVTIGIISGIIIAVLVFNINFLIAFLFGVLAMILFDRKTYTKKRLTIYGVTTLIAGIAAYALLRDNPNYVIQHLKENPESSSFYFAENGEPVITYQSTVRRPLASTVKILIAVEYAMQVEENKIQKDQSIPLGDLNRFYWKNTDGGGHEAWLEAVKQDRGIQNNEVTLHDVAKGMITYSSNANTDYLINLLGIDAINQRKTALGLTQHEDIYPIGSALLIPDSIQKDGMSEKELIKALQKLSMDDYRKLAQSISLQMKTGEINANETTFDSSPAVQRVWSDRLIGASANDYGKLLALISNDELPLNAAETIRDLLEWPMQLNEENYKKYTHIGSKGGSTLFVLNNAMYVENLKGDQYEFVILLNNLKFHEHFLLRNNRNSFERKLLNDADFRDEVREALLN</sequence>
<dbReference type="PANTHER" id="PTHR35333">
    <property type="entry name" value="BETA-LACTAMASE"/>
    <property type="match status" value="1"/>
</dbReference>
<dbReference type="GO" id="GO:0030655">
    <property type="term" value="P:beta-lactam antibiotic catabolic process"/>
    <property type="evidence" value="ECO:0007669"/>
    <property type="project" value="InterPro"/>
</dbReference>
<dbReference type="PATRIC" id="fig|1224748.3.peg.2351"/>
<dbReference type="InterPro" id="IPR012338">
    <property type="entry name" value="Beta-lactam/transpept-like"/>
</dbReference>
<accession>K1KKX5</accession>
<dbReference type="InterPro" id="IPR000871">
    <property type="entry name" value="Beta-lactam_class-A"/>
</dbReference>
<dbReference type="GO" id="GO:0046677">
    <property type="term" value="P:response to antibiotic"/>
    <property type="evidence" value="ECO:0007669"/>
    <property type="project" value="InterPro"/>
</dbReference>
<organism evidence="3 4">
    <name type="scientific">Solibacillus isronensis B3W22</name>
    <dbReference type="NCBI Taxonomy" id="1224748"/>
    <lineage>
        <taxon>Bacteria</taxon>
        <taxon>Bacillati</taxon>
        <taxon>Bacillota</taxon>
        <taxon>Bacilli</taxon>
        <taxon>Bacillales</taxon>
        <taxon>Caryophanaceae</taxon>
        <taxon>Solibacillus</taxon>
    </lineage>
</organism>
<feature type="domain" description="Beta-lactamase class A catalytic" evidence="2">
    <location>
        <begin position="124"/>
        <end position="395"/>
    </location>
</feature>
<dbReference type="AlphaFoldDB" id="K1KKX5"/>
<reference evidence="3 4" key="1">
    <citation type="journal article" date="2012" name="J. Bacteriol.">
        <title>Draft Genome Sequence of Bacillus isronensis Strain B3W22, Isolated from the Upper Atmosphere.</title>
        <authorList>
            <person name="Shivaji S."/>
            <person name="Ara S."/>
            <person name="Singh S.K."/>
            <person name="Bandi S."/>
            <person name="Singh A."/>
            <person name="Pinnaka A.K."/>
        </authorList>
    </citation>
    <scope>NUCLEOTIDE SEQUENCE [LARGE SCALE GENOMIC DNA]</scope>
    <source>
        <strain evidence="3 4">B3W22</strain>
    </source>
</reference>
<keyword evidence="4" id="KW-1185">Reference proteome</keyword>
<dbReference type="InterPro" id="IPR045155">
    <property type="entry name" value="Beta-lactam_cat"/>
</dbReference>
<keyword evidence="1" id="KW-0812">Transmembrane</keyword>
<feature type="transmembrane region" description="Helical" evidence="1">
    <location>
        <begin position="6"/>
        <end position="22"/>
    </location>
</feature>
<dbReference type="Pfam" id="PF13354">
    <property type="entry name" value="Beta-lactamase2"/>
    <property type="match status" value="1"/>
</dbReference>
<dbReference type="Gene3D" id="3.40.710.10">
    <property type="entry name" value="DD-peptidase/beta-lactamase superfamily"/>
    <property type="match status" value="1"/>
</dbReference>
<dbReference type="RefSeq" id="WP_008406563.1">
    <property type="nucleotide sequence ID" value="NZ_AMCK01000012.1"/>
</dbReference>
<keyword evidence="1" id="KW-0472">Membrane</keyword>
<dbReference type="EMBL" id="AMCK01000012">
    <property type="protein sequence ID" value="EKB44760.1"/>
    <property type="molecule type" value="Genomic_DNA"/>
</dbReference>
<protein>
    <recommendedName>
        <fullName evidence="2">Beta-lactamase class A catalytic domain-containing protein</fullName>
    </recommendedName>
</protein>